<feature type="transmembrane region" description="Helical" evidence="2">
    <location>
        <begin position="112"/>
        <end position="130"/>
    </location>
</feature>
<reference evidence="3 4" key="2">
    <citation type="submission" date="2018-06" db="EMBL/GenBank/DDBJ databases">
        <title>Metagenomic assembly of (sub)arctic Cyanobacteria and their associated microbiome from non-axenic cultures.</title>
        <authorList>
            <person name="Baurain D."/>
        </authorList>
    </citation>
    <scope>NUCLEOTIDE SEQUENCE [LARGE SCALE GENOMIC DNA]</scope>
    <source>
        <strain evidence="3">ULC066bin1</strain>
    </source>
</reference>
<accession>A0A2W4VVK9</accession>
<gene>
    <name evidence="3" type="ORF">DCF19_22670</name>
</gene>
<feature type="transmembrane region" description="Helical" evidence="2">
    <location>
        <begin position="13"/>
        <end position="37"/>
    </location>
</feature>
<reference evidence="3 4" key="1">
    <citation type="submission" date="2018-04" db="EMBL/GenBank/DDBJ databases">
        <authorList>
            <person name="Go L.Y."/>
            <person name="Mitchell J.A."/>
        </authorList>
    </citation>
    <scope>NUCLEOTIDE SEQUENCE [LARGE SCALE GENOMIC DNA]</scope>
    <source>
        <strain evidence="3">ULC066bin1</strain>
    </source>
</reference>
<evidence type="ECO:0000313" key="3">
    <source>
        <dbReference type="EMBL" id="PZO36010.1"/>
    </source>
</evidence>
<dbReference type="AlphaFoldDB" id="A0A2W4VVK9"/>
<evidence type="ECO:0000313" key="4">
    <source>
        <dbReference type="Proteomes" id="UP000249467"/>
    </source>
</evidence>
<evidence type="ECO:0000256" key="1">
    <source>
        <dbReference type="SAM" id="MobiDB-lite"/>
    </source>
</evidence>
<feature type="region of interest" description="Disordered" evidence="1">
    <location>
        <begin position="59"/>
        <end position="81"/>
    </location>
</feature>
<proteinExistence type="predicted"/>
<protein>
    <submittedName>
        <fullName evidence="3">Uncharacterized protein</fullName>
    </submittedName>
</protein>
<feature type="compositionally biased region" description="Polar residues" evidence="1">
    <location>
        <begin position="60"/>
        <end position="81"/>
    </location>
</feature>
<organism evidence="3 4">
    <name type="scientific">Pseudanabaena frigida</name>
    <dbReference type="NCBI Taxonomy" id="945775"/>
    <lineage>
        <taxon>Bacteria</taxon>
        <taxon>Bacillati</taxon>
        <taxon>Cyanobacteriota</taxon>
        <taxon>Cyanophyceae</taxon>
        <taxon>Pseudanabaenales</taxon>
        <taxon>Pseudanabaenaceae</taxon>
        <taxon>Pseudanabaena</taxon>
    </lineage>
</organism>
<dbReference type="Proteomes" id="UP000249467">
    <property type="component" value="Unassembled WGS sequence"/>
</dbReference>
<keyword evidence="2" id="KW-0472">Membrane</keyword>
<comment type="caution">
    <text evidence="3">The sequence shown here is derived from an EMBL/GenBank/DDBJ whole genome shotgun (WGS) entry which is preliminary data.</text>
</comment>
<keyword evidence="2" id="KW-1133">Transmembrane helix</keyword>
<keyword evidence="2" id="KW-0812">Transmembrane</keyword>
<name>A0A2W4VVK9_9CYAN</name>
<feature type="transmembrane region" description="Helical" evidence="2">
    <location>
        <begin position="142"/>
        <end position="161"/>
    </location>
</feature>
<evidence type="ECO:0000256" key="2">
    <source>
        <dbReference type="SAM" id="Phobius"/>
    </source>
</evidence>
<sequence>MAIVLSSQENIELLLVLAKLAIALSALTIILVLLFWIRLKKVEKRIYLSRKKLNPRFVQKTPQKTQRSPVTTQGSLSRPINNLNHSRTQVYRQNSYAKPLSKLSQRSSNFRWRWLFAIAIASITGMAIALMQLGNSFVSPEFTLLIWLLIGVMLVASATFAKIA</sequence>
<dbReference type="EMBL" id="QBML01000046">
    <property type="protein sequence ID" value="PZO36010.1"/>
    <property type="molecule type" value="Genomic_DNA"/>
</dbReference>